<dbReference type="AlphaFoldDB" id="A0A9J9LBX5"/>
<dbReference type="EMBL" id="CP000699">
    <property type="protein sequence ID" value="ABQ67862.1"/>
    <property type="molecule type" value="Genomic_DNA"/>
</dbReference>
<feature type="compositionally biased region" description="Basic residues" evidence="1">
    <location>
        <begin position="356"/>
        <end position="367"/>
    </location>
</feature>
<feature type="compositionally biased region" description="Basic and acidic residues" evidence="1">
    <location>
        <begin position="190"/>
        <end position="203"/>
    </location>
</feature>
<proteinExistence type="predicted"/>
<reference evidence="2 3" key="1">
    <citation type="journal article" date="2010" name="J. Bacteriol.">
        <title>Genome sequence of the dioxin-mineralizing bacterium Sphingomonas wittichii RW1.</title>
        <authorList>
            <person name="Miller T.R."/>
            <person name="Delcher A.L."/>
            <person name="Salzberg S.L."/>
            <person name="Saunders E."/>
            <person name="Detter J.C."/>
            <person name="Halden R.U."/>
        </authorList>
    </citation>
    <scope>NUCLEOTIDE SEQUENCE [LARGE SCALE GENOMIC DNA]</scope>
    <source>
        <strain evidence="3">DSM 6014 / CCUG 31198 / JCM 15750 / NBRC 105917 / EY 4224 / RW1</strain>
    </source>
</reference>
<name>A0A9J9LBX5_RHIWR</name>
<dbReference type="Proteomes" id="UP000001989">
    <property type="component" value="Chromosome"/>
</dbReference>
<feature type="compositionally biased region" description="Basic and acidic residues" evidence="1">
    <location>
        <begin position="222"/>
        <end position="234"/>
    </location>
</feature>
<evidence type="ECO:0000313" key="2">
    <source>
        <dbReference type="EMBL" id="ABQ67862.1"/>
    </source>
</evidence>
<evidence type="ECO:0000313" key="3">
    <source>
        <dbReference type="Proteomes" id="UP000001989"/>
    </source>
</evidence>
<feature type="compositionally biased region" description="Basic residues" evidence="1">
    <location>
        <begin position="320"/>
        <end position="337"/>
    </location>
</feature>
<feature type="compositionally biased region" description="Basic and acidic residues" evidence="1">
    <location>
        <begin position="378"/>
        <end position="393"/>
    </location>
</feature>
<feature type="compositionally biased region" description="Basic and acidic residues" evidence="1">
    <location>
        <begin position="76"/>
        <end position="100"/>
    </location>
</feature>
<organism evidence="2 3">
    <name type="scientific">Rhizorhabdus wittichii (strain DSM 6014 / CCUG 31198 / JCM 15750 / NBRC 105917 / EY 4224 / RW1)</name>
    <name type="common">Sphingomonas wittichii</name>
    <dbReference type="NCBI Taxonomy" id="392499"/>
    <lineage>
        <taxon>Bacteria</taxon>
        <taxon>Pseudomonadati</taxon>
        <taxon>Pseudomonadota</taxon>
        <taxon>Alphaproteobacteria</taxon>
        <taxon>Sphingomonadales</taxon>
        <taxon>Sphingomonadaceae</taxon>
        <taxon>Rhizorhabdus</taxon>
    </lineage>
</organism>
<protein>
    <submittedName>
        <fullName evidence="2">Uncharacterized protein</fullName>
    </submittedName>
</protein>
<evidence type="ECO:0000256" key="1">
    <source>
        <dbReference type="SAM" id="MobiDB-lite"/>
    </source>
</evidence>
<dbReference type="KEGG" id="swi:Swit_1499"/>
<feature type="compositionally biased region" description="Basic and acidic residues" evidence="1">
    <location>
        <begin position="151"/>
        <end position="165"/>
    </location>
</feature>
<feature type="region of interest" description="Disordered" evidence="1">
    <location>
        <begin position="62"/>
        <end position="139"/>
    </location>
</feature>
<feature type="compositionally biased region" description="Low complexity" evidence="1">
    <location>
        <begin position="235"/>
        <end position="256"/>
    </location>
</feature>
<feature type="compositionally biased region" description="Basic residues" evidence="1">
    <location>
        <begin position="179"/>
        <end position="189"/>
    </location>
</feature>
<accession>A0A9J9LBX5</accession>
<sequence length="482" mass="52514">MARRGLGRAVRARCADARRDAARDRPWPWRPAHHRLAAIRRLGRIAAARPRAVDRLRHRCDRRRRADRAAARTGRRAADRDDGRRLADPRHLRVRGERPCGDAAGPARLDLDGRPRVVRPAAAPRRRMAEPRRPARHARACVDAVRRRGAERLGADRARTADAGRPRAGRHRPADGRAGRRSGRGAPHRPARDLCRRGRAMDRRPRRLHLARLPRRARPHAGLHDRLDAADRPADAGAAAASADGAAEGAARRPGALLPDRDPRLSAAGGAAPPRRQRPSRLLSARPGRAATADRRPAGGADRAGEAGGGCRGRHDPGRRPGRRRGDHRQPARRSRPGGRCDDPPRAGRRGGAARPWRRQRGARKRGGVAGLSAPRAGELRARPLRLSVERRHPSPAARRAALRRRLPPDRRGPCRRAVGHGLAAVRAGAMRRGQGVAVSKPSGAREAVAPRRDWHHAIAPCTAPSLGARTPIPCAEKRAGT</sequence>
<gene>
    <name evidence="2" type="ordered locus">Swit_1499</name>
</gene>
<feature type="compositionally biased region" description="Basic residues" evidence="1">
    <location>
        <begin position="204"/>
        <end position="221"/>
    </location>
</feature>
<feature type="region of interest" description="Disordered" evidence="1">
    <location>
        <begin position="151"/>
        <end position="416"/>
    </location>
</feature>
<feature type="compositionally biased region" description="Low complexity" evidence="1">
    <location>
        <begin position="265"/>
        <end position="291"/>
    </location>
</feature>
<keyword evidence="3" id="KW-1185">Reference proteome</keyword>